<evidence type="ECO:0000256" key="13">
    <source>
        <dbReference type="ARBA" id="ARBA00032789"/>
    </source>
</evidence>
<dbReference type="FunFam" id="3.40.50.11850:FF:000001">
    <property type="entry name" value="2-(3-amino-3-carboxypropyl)histidine synthase subunit 1"/>
    <property type="match status" value="1"/>
</dbReference>
<keyword evidence="9" id="KW-0408">Iron</keyword>
<comment type="pathway">
    <text evidence="2">Protein modification; peptidyl-diphthamide biosynthesis.</text>
</comment>
<evidence type="ECO:0000256" key="5">
    <source>
        <dbReference type="ARBA" id="ARBA00021915"/>
    </source>
</evidence>
<evidence type="ECO:0000256" key="7">
    <source>
        <dbReference type="ARBA" id="ARBA00022691"/>
    </source>
</evidence>
<dbReference type="InterPro" id="IPR042265">
    <property type="entry name" value="DPH1/DPH2_3"/>
</dbReference>
<evidence type="ECO:0000256" key="15">
    <source>
        <dbReference type="SAM" id="MobiDB-lite"/>
    </source>
</evidence>
<dbReference type="FunFam" id="3.40.50.11860:FF:000002">
    <property type="entry name" value="2-(3-amino-3-carboxypropyl)histidine synthase subunit 1"/>
    <property type="match status" value="1"/>
</dbReference>
<keyword evidence="8" id="KW-0479">Metal-binding</keyword>
<dbReference type="NCBIfam" id="TIGR00322">
    <property type="entry name" value="diphth2_R"/>
    <property type="match status" value="1"/>
</dbReference>
<dbReference type="GO" id="GO:0090560">
    <property type="term" value="F:2-(3-amino-3-carboxypropyl)histidine synthase activity"/>
    <property type="evidence" value="ECO:0007669"/>
    <property type="project" value="UniProtKB-EC"/>
</dbReference>
<evidence type="ECO:0000256" key="2">
    <source>
        <dbReference type="ARBA" id="ARBA00005156"/>
    </source>
</evidence>
<organism evidence="16 17">
    <name type="scientific">Powellomyces hirtus</name>
    <dbReference type="NCBI Taxonomy" id="109895"/>
    <lineage>
        <taxon>Eukaryota</taxon>
        <taxon>Fungi</taxon>
        <taxon>Fungi incertae sedis</taxon>
        <taxon>Chytridiomycota</taxon>
        <taxon>Chytridiomycota incertae sedis</taxon>
        <taxon>Chytridiomycetes</taxon>
        <taxon>Spizellomycetales</taxon>
        <taxon>Powellomycetaceae</taxon>
        <taxon>Powellomyces</taxon>
    </lineage>
</organism>
<dbReference type="InterPro" id="IPR016435">
    <property type="entry name" value="DPH1/DPH2"/>
</dbReference>
<evidence type="ECO:0000256" key="3">
    <source>
        <dbReference type="ARBA" id="ARBA00010173"/>
    </source>
</evidence>
<comment type="similarity">
    <text evidence="3">Belongs to the DPH1/DPH2 family. DPH1 subfamily.</text>
</comment>
<proteinExistence type="inferred from homology"/>
<keyword evidence="7" id="KW-0949">S-adenosyl-L-methionine</keyword>
<dbReference type="InterPro" id="IPR042263">
    <property type="entry name" value="DPH1/DPH2_1"/>
</dbReference>
<evidence type="ECO:0000313" key="16">
    <source>
        <dbReference type="EMBL" id="TPX57448.1"/>
    </source>
</evidence>
<evidence type="ECO:0000313" key="17">
    <source>
        <dbReference type="Proteomes" id="UP000318582"/>
    </source>
</evidence>
<dbReference type="GO" id="GO:0017183">
    <property type="term" value="P:protein histidyl modification to diphthamide"/>
    <property type="evidence" value="ECO:0007669"/>
    <property type="project" value="UniProtKB-UniPathway"/>
</dbReference>
<evidence type="ECO:0000256" key="11">
    <source>
        <dbReference type="ARBA" id="ARBA00031690"/>
    </source>
</evidence>
<dbReference type="PANTHER" id="PTHR10762">
    <property type="entry name" value="DIPHTHAMIDE BIOSYNTHESIS PROTEIN"/>
    <property type="match status" value="1"/>
</dbReference>
<accession>A0A507E2U8</accession>
<feature type="region of interest" description="Disordered" evidence="15">
    <location>
        <begin position="1"/>
        <end position="33"/>
    </location>
</feature>
<dbReference type="Gene3D" id="3.40.50.11850">
    <property type="entry name" value="Diphthamide synthesis DPH1/DPH2 domain 2"/>
    <property type="match status" value="1"/>
</dbReference>
<dbReference type="Proteomes" id="UP000318582">
    <property type="component" value="Unassembled WGS sequence"/>
</dbReference>
<evidence type="ECO:0000256" key="14">
    <source>
        <dbReference type="ARBA" id="ARBA00048403"/>
    </source>
</evidence>
<evidence type="ECO:0000256" key="10">
    <source>
        <dbReference type="ARBA" id="ARBA00023014"/>
    </source>
</evidence>
<gene>
    <name evidence="16" type="ORF">PhCBS80983_g03836</name>
</gene>
<dbReference type="STRING" id="109895.A0A507E2U8"/>
<reference evidence="16 17" key="1">
    <citation type="journal article" date="2019" name="Sci. Rep.">
        <title>Comparative genomics of chytrid fungi reveal insights into the obligate biotrophic and pathogenic lifestyle of Synchytrium endobioticum.</title>
        <authorList>
            <person name="van de Vossenberg B.T.L.H."/>
            <person name="Warris S."/>
            <person name="Nguyen H.D.T."/>
            <person name="van Gent-Pelzer M.P.E."/>
            <person name="Joly D.L."/>
            <person name="van de Geest H.C."/>
            <person name="Bonants P.J.M."/>
            <person name="Smith D.S."/>
            <person name="Levesque C.A."/>
            <person name="van der Lee T.A.J."/>
        </authorList>
    </citation>
    <scope>NUCLEOTIDE SEQUENCE [LARGE SCALE GENOMIC DNA]</scope>
    <source>
        <strain evidence="16 17">CBS 809.83</strain>
    </source>
</reference>
<keyword evidence="10" id="KW-0411">Iron-sulfur</keyword>
<name>A0A507E2U8_9FUNG</name>
<feature type="region of interest" description="Disordered" evidence="15">
    <location>
        <begin position="433"/>
        <end position="468"/>
    </location>
</feature>
<comment type="catalytic activity">
    <reaction evidence="14">
        <text>L-histidyl-[translation elongation factor 2] + S-adenosyl-L-methionine = 2-[(3S)-amino-3-carboxypropyl]-L-histidyl-[translation elongation factor 2] + S-methyl-5'-thioadenosine + H(+)</text>
        <dbReference type="Rhea" id="RHEA:36783"/>
        <dbReference type="Rhea" id="RHEA-COMP:9748"/>
        <dbReference type="Rhea" id="RHEA-COMP:9749"/>
        <dbReference type="ChEBI" id="CHEBI:15378"/>
        <dbReference type="ChEBI" id="CHEBI:17509"/>
        <dbReference type="ChEBI" id="CHEBI:29979"/>
        <dbReference type="ChEBI" id="CHEBI:59789"/>
        <dbReference type="ChEBI" id="CHEBI:73995"/>
        <dbReference type="EC" id="2.5.1.108"/>
    </reaction>
</comment>
<dbReference type="GO" id="GO:0051536">
    <property type="term" value="F:iron-sulfur cluster binding"/>
    <property type="evidence" value="ECO:0007669"/>
    <property type="project" value="UniProtKB-KW"/>
</dbReference>
<evidence type="ECO:0000256" key="12">
    <source>
        <dbReference type="ARBA" id="ARBA00032574"/>
    </source>
</evidence>
<sequence length="468" mass="51290">MPVGKGEDTPLSDPAVQAASADPDGAEPTARTAQARKRFVGAARRKQTANNDIGSIENAVVPATPAPTPSSRIANAIPDEILNDEALNAVVKLLPSNYNFEIHKTVWALRRAGATKAALQFPEGLLMFALAISDILCEFASVETVVMGDVTYGACCVDDYTARALGCDFMVHYGHSCLVPVDVTPIKTMYVFVDIGIDTTHFVQTVRHNFEPGAKLVLVATVQFLTSLQSAKKELEADYTLLVPQSKPLSPGEVLGCTAPKLEGYDTLIYLGDGRFHLEAIMIANPALPAYRYDPYSKVFTREHYEHEEMHELRKHAIESAKQAKHFGLIMGTLGRQGSPKVLDYLKQTFDTLSIPHTTVLLSEIYPSKLAQFAHIDAWVQIACPRLSIDWGYAFEKPLLTPYEAAVVLKSVDWQDRYPMDFYARDSLGPWTPNHAPPKAPGAARGKRPVKAPKNPLPVAEPVKAEVV</sequence>
<comment type="cofactor">
    <cofactor evidence="1">
        <name>[4Fe-4S] cluster</name>
        <dbReference type="ChEBI" id="CHEBI:49883"/>
    </cofactor>
</comment>
<dbReference type="GO" id="GO:0046872">
    <property type="term" value="F:metal ion binding"/>
    <property type="evidence" value="ECO:0007669"/>
    <property type="project" value="UniProtKB-KW"/>
</dbReference>
<comment type="caution">
    <text evidence="16">The sequence shown here is derived from an EMBL/GenBank/DDBJ whole genome shotgun (WGS) entry which is preliminary data.</text>
</comment>
<evidence type="ECO:0000256" key="4">
    <source>
        <dbReference type="ARBA" id="ARBA00012221"/>
    </source>
</evidence>
<protein>
    <recommendedName>
        <fullName evidence="5">2-(3-amino-3-carboxypropyl)histidine synthase subunit 1</fullName>
        <ecNumber evidence="4">2.5.1.108</ecNumber>
    </recommendedName>
    <alternativeName>
        <fullName evidence="12">Diphthamide biosynthesis protein 1</fullName>
    </alternativeName>
    <alternativeName>
        <fullName evidence="13">Diphtheria toxin resistance protein 1</fullName>
    </alternativeName>
    <alternativeName>
        <fullName evidence="11">S-adenosyl-L-methionine:L-histidine 3-amino-3-carboxypropyltransferase 1</fullName>
    </alternativeName>
</protein>
<dbReference type="AlphaFoldDB" id="A0A507E2U8"/>
<dbReference type="EC" id="2.5.1.108" evidence="4"/>
<evidence type="ECO:0000256" key="9">
    <source>
        <dbReference type="ARBA" id="ARBA00023004"/>
    </source>
</evidence>
<dbReference type="Gene3D" id="3.40.50.11860">
    <property type="entry name" value="Diphthamide synthesis DPH1/DPH2 domain 3"/>
    <property type="match status" value="1"/>
</dbReference>
<dbReference type="InterPro" id="IPR042264">
    <property type="entry name" value="DPH1/DPH2_2"/>
</dbReference>
<dbReference type="PANTHER" id="PTHR10762:SF1">
    <property type="entry name" value="2-(3-AMINO-3-CARBOXYPROPYL)HISTIDINE SYNTHASE SUBUNIT 1"/>
    <property type="match status" value="1"/>
</dbReference>
<dbReference type="UniPathway" id="UPA00559"/>
<dbReference type="Gene3D" id="3.40.50.11840">
    <property type="entry name" value="Diphthamide synthesis DPH1/DPH2 domain 1"/>
    <property type="match status" value="1"/>
</dbReference>
<dbReference type="Pfam" id="PF01866">
    <property type="entry name" value="Diphthamide_syn"/>
    <property type="match status" value="1"/>
</dbReference>
<evidence type="ECO:0000256" key="8">
    <source>
        <dbReference type="ARBA" id="ARBA00022723"/>
    </source>
</evidence>
<dbReference type="FunFam" id="3.40.50.11840:FF:000001">
    <property type="entry name" value="2-(3-amino-3-carboxypropyl)histidine synthase subunit 1"/>
    <property type="match status" value="1"/>
</dbReference>
<evidence type="ECO:0000256" key="1">
    <source>
        <dbReference type="ARBA" id="ARBA00001966"/>
    </source>
</evidence>
<keyword evidence="17" id="KW-1185">Reference proteome</keyword>
<keyword evidence="6" id="KW-0808">Transferase</keyword>
<dbReference type="EMBL" id="QEAQ01000052">
    <property type="protein sequence ID" value="TPX57448.1"/>
    <property type="molecule type" value="Genomic_DNA"/>
</dbReference>
<dbReference type="SFLD" id="SFLDS00032">
    <property type="entry name" value="Radical_SAM_3-amino-3-carboxyp"/>
    <property type="match status" value="1"/>
</dbReference>
<evidence type="ECO:0000256" key="6">
    <source>
        <dbReference type="ARBA" id="ARBA00022679"/>
    </source>
</evidence>